<gene>
    <name evidence="2" type="primary">lpxH</name>
    <name evidence="4" type="ORF">KAK11_05505</name>
</gene>
<dbReference type="SUPFAM" id="SSF56300">
    <property type="entry name" value="Metallo-dependent phosphatases"/>
    <property type="match status" value="1"/>
</dbReference>
<dbReference type="InterPro" id="IPR010138">
    <property type="entry name" value="UDP-diacylglucosamine_Hdrlase"/>
</dbReference>
<dbReference type="PANTHER" id="PTHR34990:SF1">
    <property type="entry name" value="UDP-2,3-DIACYLGLUCOSAMINE HYDROLASE"/>
    <property type="match status" value="1"/>
</dbReference>
<keyword evidence="2" id="KW-0441">Lipid A biosynthesis</keyword>
<keyword evidence="2" id="KW-0479">Metal-binding</keyword>
<keyword evidence="2" id="KW-0443">Lipid metabolism</keyword>
<dbReference type="Gene3D" id="3.60.21.10">
    <property type="match status" value="1"/>
</dbReference>
<keyword evidence="1 2" id="KW-0378">Hydrolase</keyword>
<sequence length="228" mass="24715">MPRTLAAFLACLGSTQAQALVLLGDVFEAWVGDDVLSQPFEAECALALRAFAQQRPLLVMRGNRDFLLGPAFFEATGAQDLPDPCVLRSPLGQALLAHGDAWCVADTAYQQFRAQVRHSAWQSAFLAKPLAERLAIAQGLRAASQAHQQDPNHSHADVDLEMAGQHLAAANCNVLVHGHTHKPGTQGWGSGLLRHVLSDWDLDGHGTPRCEVLRWSQAGWHRLPPSAC</sequence>
<keyword evidence="2" id="KW-0997">Cell inner membrane</keyword>
<feature type="binding site" evidence="2">
    <location>
        <position position="98"/>
    </location>
    <ligand>
        <name>Mn(2+)</name>
        <dbReference type="ChEBI" id="CHEBI:29035"/>
        <label>2</label>
    </ligand>
</feature>
<dbReference type="CDD" id="cd07398">
    <property type="entry name" value="MPP_YbbF-LpxH"/>
    <property type="match status" value="1"/>
</dbReference>
<proteinExistence type="inferred from homology"/>
<accession>A0ABS5DUF6</accession>
<evidence type="ECO:0000313" key="5">
    <source>
        <dbReference type="Proteomes" id="UP000672097"/>
    </source>
</evidence>
<dbReference type="PANTHER" id="PTHR34990">
    <property type="entry name" value="UDP-2,3-DIACYLGLUCOSAMINE HYDROLASE-RELATED"/>
    <property type="match status" value="1"/>
</dbReference>
<protein>
    <recommendedName>
        <fullName evidence="2">UDP-2,3-diacylglucosamine hydrolase</fullName>
        <ecNumber evidence="2">3.6.1.54</ecNumber>
    </recommendedName>
    <alternativeName>
        <fullName evidence="2">UDP-2,3-diacylglucosamine diphosphatase</fullName>
    </alternativeName>
</protein>
<feature type="binding site" evidence="2">
    <location>
        <position position="144"/>
    </location>
    <ligand>
        <name>substrate</name>
    </ligand>
</feature>
<feature type="binding site" evidence="2">
    <location>
        <position position="25"/>
    </location>
    <ligand>
        <name>Mn(2+)</name>
        <dbReference type="ChEBI" id="CHEBI:29035"/>
        <label>1</label>
    </ligand>
</feature>
<keyword evidence="2" id="KW-0444">Lipid biosynthesis</keyword>
<feature type="binding site" evidence="2">
    <location>
        <position position="181"/>
    </location>
    <ligand>
        <name>Mn(2+)</name>
        <dbReference type="ChEBI" id="CHEBI:29035"/>
        <label>1</label>
    </ligand>
</feature>
<feature type="binding site" evidence="2">
    <location>
        <position position="179"/>
    </location>
    <ligand>
        <name>substrate</name>
    </ligand>
</feature>
<dbReference type="EC" id="3.6.1.54" evidence="2"/>
<feature type="binding site" evidence="2">
    <location>
        <position position="25"/>
    </location>
    <ligand>
        <name>Mn(2+)</name>
        <dbReference type="ChEBI" id="CHEBI:29035"/>
        <label>2</label>
    </ligand>
</feature>
<reference evidence="4 5" key="1">
    <citation type="submission" date="2021-04" db="EMBL/GenBank/DDBJ databases">
        <title>The genome sequence of type strain Ideonella paludis KCTC 32238.</title>
        <authorList>
            <person name="Liu Y."/>
        </authorList>
    </citation>
    <scope>NUCLEOTIDE SEQUENCE [LARGE SCALE GENOMIC DNA]</scope>
    <source>
        <strain evidence="4 5">KCTC 32238</strain>
    </source>
</reference>
<evidence type="ECO:0000256" key="3">
    <source>
        <dbReference type="SAM" id="SignalP"/>
    </source>
</evidence>
<feature type="binding site" evidence="2">
    <location>
        <position position="148"/>
    </location>
    <ligand>
        <name>substrate</name>
    </ligand>
</feature>
<comment type="subcellular location">
    <subcellularLocation>
        <location evidence="2">Cell inner membrane</location>
        <topology evidence="2">Peripheral membrane protein</topology>
        <orientation evidence="2">Cytoplasmic side</orientation>
    </subcellularLocation>
</comment>
<dbReference type="Proteomes" id="UP000672097">
    <property type="component" value="Unassembled WGS sequence"/>
</dbReference>
<keyword evidence="5" id="KW-1185">Reference proteome</keyword>
<comment type="catalytic activity">
    <reaction evidence="2">
        <text>UDP-2-N,3-O-bis[(3R)-3-hydroxytetradecanoyl]-alpha-D-glucosamine + H2O = 2-N,3-O-bis[(3R)-3-hydroxytetradecanoyl]-alpha-D-glucosaminyl 1-phosphate + UMP + 2 H(+)</text>
        <dbReference type="Rhea" id="RHEA:25213"/>
        <dbReference type="ChEBI" id="CHEBI:15377"/>
        <dbReference type="ChEBI" id="CHEBI:15378"/>
        <dbReference type="ChEBI" id="CHEBI:57865"/>
        <dbReference type="ChEBI" id="CHEBI:57957"/>
        <dbReference type="ChEBI" id="CHEBI:78847"/>
        <dbReference type="EC" id="3.6.1.54"/>
    </reaction>
</comment>
<dbReference type="GO" id="GO:0016787">
    <property type="term" value="F:hydrolase activity"/>
    <property type="evidence" value="ECO:0007669"/>
    <property type="project" value="UniProtKB-KW"/>
</dbReference>
<dbReference type="HAMAP" id="MF_00575">
    <property type="entry name" value="LpxH"/>
    <property type="match status" value="1"/>
</dbReference>
<dbReference type="NCBIfam" id="NF003743">
    <property type="entry name" value="PRK05340.1"/>
    <property type="match status" value="1"/>
</dbReference>
<comment type="caution">
    <text evidence="2">Lacks conserved residue(s) required for the propagation of feature annotation.</text>
</comment>
<comment type="similarity">
    <text evidence="2">Belongs to the LpxH family.</text>
</comment>
<keyword evidence="2" id="KW-0472">Membrane</keyword>
<organism evidence="4 5">
    <name type="scientific">Ideonella paludis</name>
    <dbReference type="NCBI Taxonomy" id="1233411"/>
    <lineage>
        <taxon>Bacteria</taxon>
        <taxon>Pseudomonadati</taxon>
        <taxon>Pseudomonadota</taxon>
        <taxon>Betaproteobacteria</taxon>
        <taxon>Burkholderiales</taxon>
        <taxon>Sphaerotilaceae</taxon>
        <taxon>Ideonella</taxon>
    </lineage>
</organism>
<feature type="binding site" evidence="2">
    <location>
        <begin position="63"/>
        <end position="64"/>
    </location>
    <ligand>
        <name>substrate</name>
    </ligand>
</feature>
<dbReference type="InterPro" id="IPR029052">
    <property type="entry name" value="Metallo-depent_PP-like"/>
</dbReference>
<evidence type="ECO:0000256" key="1">
    <source>
        <dbReference type="ARBA" id="ARBA00022801"/>
    </source>
</evidence>
<feature type="binding site" evidence="2">
    <location>
        <position position="106"/>
    </location>
    <ligand>
        <name>substrate</name>
    </ligand>
</feature>
<keyword evidence="2" id="KW-1003">Cell membrane</keyword>
<name>A0ABS5DUF6_9BURK</name>
<keyword evidence="2" id="KW-0464">Manganese</keyword>
<comment type="caution">
    <text evidence="4">The sequence shown here is derived from an EMBL/GenBank/DDBJ whole genome shotgun (WGS) entry which is preliminary data.</text>
</comment>
<feature type="chain" id="PRO_5046820077" description="UDP-2,3-diacylglucosamine hydrolase" evidence="3">
    <location>
        <begin position="20"/>
        <end position="228"/>
    </location>
</feature>
<evidence type="ECO:0000313" key="4">
    <source>
        <dbReference type="EMBL" id="MBQ0934779.1"/>
    </source>
</evidence>
<keyword evidence="3" id="KW-0732">Signal</keyword>
<dbReference type="InterPro" id="IPR043461">
    <property type="entry name" value="LpxH-like"/>
</dbReference>
<comment type="function">
    <text evidence="2">Hydrolyzes the pyrophosphate bond of UDP-2,3-diacylglucosamine to yield 2,3-diacylglucosamine 1-phosphate (lipid X) and UMP by catalyzing the attack of water at the alpha-P atom. Involved in the biosynthesis of lipid A, a phosphorylated glycolipid that anchors the lipopolysaccharide to the outer membrane of the cell.</text>
</comment>
<evidence type="ECO:0000256" key="2">
    <source>
        <dbReference type="HAMAP-Rule" id="MF_00575"/>
    </source>
</evidence>
<dbReference type="EMBL" id="JAGQDG010000002">
    <property type="protein sequence ID" value="MBQ0934779.1"/>
    <property type="molecule type" value="Genomic_DNA"/>
</dbReference>
<feature type="binding site" evidence="2">
    <location>
        <position position="179"/>
    </location>
    <ligand>
        <name>Mn(2+)</name>
        <dbReference type="ChEBI" id="CHEBI:29035"/>
        <label>2</label>
    </ligand>
</feature>
<comment type="cofactor">
    <cofactor evidence="2">
        <name>Mn(2+)</name>
        <dbReference type="ChEBI" id="CHEBI:29035"/>
    </cofactor>
    <text evidence="2">Binds 2 Mn(2+) ions per subunit in a binuclear metal center.</text>
</comment>
<feature type="binding site" evidence="2">
    <location>
        <position position="63"/>
    </location>
    <ligand>
        <name>Mn(2+)</name>
        <dbReference type="ChEBI" id="CHEBI:29035"/>
        <label>2</label>
    </ligand>
</feature>
<comment type="pathway">
    <text evidence="2">Glycolipid biosynthesis; lipid IV(A) biosynthesis; lipid IV(A) from (3R)-3-hydroxytetradecanoyl-[acyl-carrier-protein] and UDP-N-acetyl-alpha-D-glucosamine: step 4/6.</text>
</comment>
<feature type="signal peptide" evidence="3">
    <location>
        <begin position="1"/>
        <end position="19"/>
    </location>
</feature>